<dbReference type="EMBL" id="JARBHB010000004">
    <property type="protein sequence ID" value="KAJ8884883.1"/>
    <property type="molecule type" value="Genomic_DNA"/>
</dbReference>
<organism evidence="1 2">
    <name type="scientific">Dryococelus australis</name>
    <dbReference type="NCBI Taxonomy" id="614101"/>
    <lineage>
        <taxon>Eukaryota</taxon>
        <taxon>Metazoa</taxon>
        <taxon>Ecdysozoa</taxon>
        <taxon>Arthropoda</taxon>
        <taxon>Hexapoda</taxon>
        <taxon>Insecta</taxon>
        <taxon>Pterygota</taxon>
        <taxon>Neoptera</taxon>
        <taxon>Polyneoptera</taxon>
        <taxon>Phasmatodea</taxon>
        <taxon>Verophasmatodea</taxon>
        <taxon>Anareolatae</taxon>
        <taxon>Phasmatidae</taxon>
        <taxon>Eurycanthinae</taxon>
        <taxon>Dryococelus</taxon>
    </lineage>
</organism>
<sequence length="60" mass="7341">MSYRRCVMLKKYLHFSDNVTNDPMQHPYTKLGKIWCQYAWLATIHSPKERKVWHEDIFVV</sequence>
<protein>
    <submittedName>
        <fullName evidence="1">Uncharacterized protein</fullName>
    </submittedName>
</protein>
<comment type="caution">
    <text evidence="1">The sequence shown here is derived from an EMBL/GenBank/DDBJ whole genome shotgun (WGS) entry which is preliminary data.</text>
</comment>
<dbReference type="Proteomes" id="UP001159363">
    <property type="component" value="Chromosome X"/>
</dbReference>
<accession>A0ABQ9HKL3</accession>
<reference evidence="1 2" key="1">
    <citation type="submission" date="2023-02" db="EMBL/GenBank/DDBJ databases">
        <title>LHISI_Scaffold_Assembly.</title>
        <authorList>
            <person name="Stuart O.P."/>
            <person name="Cleave R."/>
            <person name="Magrath M.J.L."/>
            <person name="Mikheyev A.S."/>
        </authorList>
    </citation>
    <scope>NUCLEOTIDE SEQUENCE [LARGE SCALE GENOMIC DNA]</scope>
    <source>
        <strain evidence="1">Daus_M_001</strain>
        <tissue evidence="1">Leg muscle</tissue>
    </source>
</reference>
<gene>
    <name evidence="1" type="ORF">PR048_011079</name>
</gene>
<proteinExistence type="predicted"/>
<name>A0ABQ9HKL3_9NEOP</name>
<evidence type="ECO:0000313" key="2">
    <source>
        <dbReference type="Proteomes" id="UP001159363"/>
    </source>
</evidence>
<evidence type="ECO:0000313" key="1">
    <source>
        <dbReference type="EMBL" id="KAJ8884883.1"/>
    </source>
</evidence>
<keyword evidence="2" id="KW-1185">Reference proteome</keyword>